<reference evidence="3" key="1">
    <citation type="journal article" date="2019" name="Int. J. Syst. Evol. Microbiol.">
        <title>The Global Catalogue of Microorganisms (GCM) 10K type strain sequencing project: providing services to taxonomists for standard genome sequencing and annotation.</title>
        <authorList>
            <consortium name="The Broad Institute Genomics Platform"/>
            <consortium name="The Broad Institute Genome Sequencing Center for Infectious Disease"/>
            <person name="Wu L."/>
            <person name="Ma J."/>
        </authorList>
    </citation>
    <scope>NUCLEOTIDE SEQUENCE [LARGE SCALE GENOMIC DNA]</scope>
    <source>
        <strain evidence="3">CGMCC 1.19032</strain>
    </source>
</reference>
<dbReference type="RefSeq" id="WP_204653919.1">
    <property type="nucleotide sequence ID" value="NZ_JAFBFD010000015.1"/>
</dbReference>
<name>A0ABV9MWU2_9ENTE</name>
<dbReference type="EMBL" id="JBHSGS010000043">
    <property type="protein sequence ID" value="MFC4719609.1"/>
    <property type="molecule type" value="Genomic_DNA"/>
</dbReference>
<dbReference type="PROSITE" id="PS51257">
    <property type="entry name" value="PROKAR_LIPOPROTEIN"/>
    <property type="match status" value="1"/>
</dbReference>
<sequence>MKKIYFLPVAFLFLTACQTMPLKPESTTLSSEVSTATSTKVESSEPRPSSTVNISENEEILSEKITVSEITLTPIDVYEIALESYPELHIYSLGLDNNRIYGFVYEIEGVNEATEQKIELDIHPVSGKIVHKEEETWHIKDQMKKELTRERITNIQSLVDQTLAQNPNATLDEWVAEYDDGRFELEVEIYSKNQKHEFTYDLAN</sequence>
<dbReference type="Gene3D" id="3.10.450.40">
    <property type="match status" value="1"/>
</dbReference>
<proteinExistence type="predicted"/>
<evidence type="ECO:0000256" key="1">
    <source>
        <dbReference type="SAM" id="MobiDB-lite"/>
    </source>
</evidence>
<evidence type="ECO:0000313" key="3">
    <source>
        <dbReference type="Proteomes" id="UP001595969"/>
    </source>
</evidence>
<dbReference type="Proteomes" id="UP001595969">
    <property type="component" value="Unassembled WGS sequence"/>
</dbReference>
<feature type="region of interest" description="Disordered" evidence="1">
    <location>
        <begin position="25"/>
        <end position="51"/>
    </location>
</feature>
<protein>
    <recommendedName>
        <fullName evidence="4">PepSY domain-containing protein</fullName>
    </recommendedName>
</protein>
<accession>A0ABV9MWU2</accession>
<keyword evidence="3" id="KW-1185">Reference proteome</keyword>
<evidence type="ECO:0000313" key="2">
    <source>
        <dbReference type="EMBL" id="MFC4719609.1"/>
    </source>
</evidence>
<comment type="caution">
    <text evidence="2">The sequence shown here is derived from an EMBL/GenBank/DDBJ whole genome shotgun (WGS) entry which is preliminary data.</text>
</comment>
<gene>
    <name evidence="2" type="ORF">ACFO5I_07655</name>
</gene>
<evidence type="ECO:0008006" key="4">
    <source>
        <dbReference type="Google" id="ProtNLM"/>
    </source>
</evidence>
<organism evidence="2 3">
    <name type="scientific">Enterococcus lemanii</name>
    <dbReference type="NCBI Taxonomy" id="1159752"/>
    <lineage>
        <taxon>Bacteria</taxon>
        <taxon>Bacillati</taxon>
        <taxon>Bacillota</taxon>
        <taxon>Bacilli</taxon>
        <taxon>Lactobacillales</taxon>
        <taxon>Enterococcaceae</taxon>
        <taxon>Enterococcus</taxon>
    </lineage>
</organism>